<evidence type="ECO:0000313" key="7">
    <source>
        <dbReference type="EMBL" id="BDX08627.1"/>
    </source>
</evidence>
<reference evidence="7" key="1">
    <citation type="submission" date="2023-01" db="EMBL/GenBank/DDBJ databases">
        <title>Complete genome sequence of Planctobacterium marinum strain Dej080120_11.</title>
        <authorList>
            <person name="Ueki S."/>
            <person name="Maruyama F."/>
        </authorList>
    </citation>
    <scope>NUCLEOTIDE SEQUENCE</scope>
    <source>
        <strain evidence="7">Dej080120_11</strain>
    </source>
</reference>
<feature type="transmembrane region" description="Helical" evidence="6">
    <location>
        <begin position="175"/>
        <end position="194"/>
    </location>
</feature>
<evidence type="ECO:0000256" key="1">
    <source>
        <dbReference type="ARBA" id="ARBA00004651"/>
    </source>
</evidence>
<evidence type="ECO:0000256" key="2">
    <source>
        <dbReference type="ARBA" id="ARBA00022475"/>
    </source>
</evidence>
<protein>
    <submittedName>
        <fullName evidence="7">MFS transporter</fullName>
    </submittedName>
</protein>
<evidence type="ECO:0000313" key="8">
    <source>
        <dbReference type="Proteomes" id="UP001333710"/>
    </source>
</evidence>
<proteinExistence type="predicted"/>
<feature type="transmembrane region" description="Helical" evidence="6">
    <location>
        <begin position="260"/>
        <end position="279"/>
    </location>
</feature>
<keyword evidence="4 6" id="KW-1133">Transmembrane helix</keyword>
<sequence length="409" mass="43536">MGYGEAEPTARLLSGSLARYVIAAILARMATGGSAVAIILLARSYGEQGMMAGAMAACLTAPHLLGPVYGKSIEKSSRPLHIIALACVLFSGGFQLAIWGFEWQWPGLVFLALLVCGCCSSFLMGGLSTQLLALVDNQVTVRRRAQSWDTLSYGIGLTLGPFFIALLTAHYPYQLVIGVIMALPLATAIIILRLSRSTKVVDKHGVEHPGIRQILSIVFSSGPLKRTLLMTSSAAFCVAALPIVAIYFAASWQQSQTSGAYLVTFYGVGCILGGLLIMLKPLRDEATALLFKVGVMLLITLLVVGLSQNFTWAVVGYLLCGVVNSIFFAVTLAARSEYSPEKGAAQIYMWVAAAKIGAASLGTLVAGILVDKAIYLPLIMAIVVLTLSLVLCFGRQSQRRQNHTATIGK</sequence>
<evidence type="ECO:0000256" key="6">
    <source>
        <dbReference type="SAM" id="Phobius"/>
    </source>
</evidence>
<keyword evidence="5 6" id="KW-0472">Membrane</keyword>
<dbReference type="GO" id="GO:0022857">
    <property type="term" value="F:transmembrane transporter activity"/>
    <property type="evidence" value="ECO:0007669"/>
    <property type="project" value="InterPro"/>
</dbReference>
<keyword evidence="8" id="KW-1185">Reference proteome</keyword>
<name>A0AA48KTX1_9ALTE</name>
<dbReference type="InterPro" id="IPR011701">
    <property type="entry name" value="MFS"/>
</dbReference>
<evidence type="ECO:0000256" key="4">
    <source>
        <dbReference type="ARBA" id="ARBA00022989"/>
    </source>
</evidence>
<evidence type="ECO:0000256" key="3">
    <source>
        <dbReference type="ARBA" id="ARBA00022692"/>
    </source>
</evidence>
<dbReference type="AlphaFoldDB" id="A0AA48KTX1"/>
<gene>
    <name evidence="7" type="ORF">MACH26_41480</name>
</gene>
<dbReference type="PANTHER" id="PTHR23513:SF11">
    <property type="entry name" value="STAPHYLOFERRIN A TRANSPORTER"/>
    <property type="match status" value="1"/>
</dbReference>
<dbReference type="InterPro" id="IPR036259">
    <property type="entry name" value="MFS_trans_sf"/>
</dbReference>
<feature type="transmembrane region" description="Helical" evidence="6">
    <location>
        <begin position="312"/>
        <end position="335"/>
    </location>
</feature>
<keyword evidence="3 6" id="KW-0812">Transmembrane</keyword>
<feature type="transmembrane region" description="Helical" evidence="6">
    <location>
        <begin position="286"/>
        <end position="306"/>
    </location>
</feature>
<feature type="transmembrane region" description="Helical" evidence="6">
    <location>
        <begin position="150"/>
        <end position="169"/>
    </location>
</feature>
<organism evidence="7 8">
    <name type="scientific">Planctobacterium marinum</name>
    <dbReference type="NCBI Taxonomy" id="1631968"/>
    <lineage>
        <taxon>Bacteria</taxon>
        <taxon>Pseudomonadati</taxon>
        <taxon>Pseudomonadota</taxon>
        <taxon>Gammaproteobacteria</taxon>
        <taxon>Alteromonadales</taxon>
        <taxon>Alteromonadaceae</taxon>
        <taxon>Planctobacterium</taxon>
    </lineage>
</organism>
<keyword evidence="2" id="KW-1003">Cell membrane</keyword>
<dbReference type="RefSeq" id="WP_338294690.1">
    <property type="nucleotide sequence ID" value="NZ_AP027272.1"/>
</dbReference>
<comment type="subcellular location">
    <subcellularLocation>
        <location evidence="1">Cell membrane</location>
        <topology evidence="1">Multi-pass membrane protein</topology>
    </subcellularLocation>
</comment>
<dbReference type="PANTHER" id="PTHR23513">
    <property type="entry name" value="INTEGRAL MEMBRANE EFFLUX PROTEIN-RELATED"/>
    <property type="match status" value="1"/>
</dbReference>
<dbReference type="Proteomes" id="UP001333710">
    <property type="component" value="Chromosome"/>
</dbReference>
<feature type="transmembrane region" description="Helical" evidence="6">
    <location>
        <begin position="107"/>
        <end position="129"/>
    </location>
</feature>
<feature type="transmembrane region" description="Helical" evidence="6">
    <location>
        <begin position="347"/>
        <end position="368"/>
    </location>
</feature>
<feature type="transmembrane region" description="Helical" evidence="6">
    <location>
        <begin position="228"/>
        <end position="248"/>
    </location>
</feature>
<accession>A0AA48KTX1</accession>
<dbReference type="EMBL" id="AP027272">
    <property type="protein sequence ID" value="BDX08627.1"/>
    <property type="molecule type" value="Genomic_DNA"/>
</dbReference>
<feature type="transmembrane region" description="Helical" evidence="6">
    <location>
        <begin position="20"/>
        <end position="42"/>
    </location>
</feature>
<dbReference type="SUPFAM" id="SSF103473">
    <property type="entry name" value="MFS general substrate transporter"/>
    <property type="match status" value="1"/>
</dbReference>
<feature type="transmembrane region" description="Helical" evidence="6">
    <location>
        <begin position="374"/>
        <end position="393"/>
    </location>
</feature>
<dbReference type="KEGG" id="pmaw:MACH26_41480"/>
<dbReference type="Pfam" id="PF07690">
    <property type="entry name" value="MFS_1"/>
    <property type="match status" value="1"/>
</dbReference>
<feature type="transmembrane region" description="Helical" evidence="6">
    <location>
        <begin position="82"/>
        <end position="101"/>
    </location>
</feature>
<evidence type="ECO:0000256" key="5">
    <source>
        <dbReference type="ARBA" id="ARBA00023136"/>
    </source>
</evidence>
<dbReference type="GO" id="GO:0005886">
    <property type="term" value="C:plasma membrane"/>
    <property type="evidence" value="ECO:0007669"/>
    <property type="project" value="UniProtKB-SubCell"/>
</dbReference>
<dbReference type="Gene3D" id="1.20.1250.20">
    <property type="entry name" value="MFS general substrate transporter like domains"/>
    <property type="match status" value="1"/>
</dbReference>